<proteinExistence type="predicted"/>
<accession>A0A8X6SZK6</accession>
<dbReference type="AlphaFoldDB" id="A0A8X6SZK6"/>
<sequence>MAYRVLMGTTLKIYSHIAKAERRNTCPERAGKIEFYSENVPDPAEKILNAAEDPHPVLCFYGDWYSGCGVHLPNSYNTESVQFEKVDSEK</sequence>
<comment type="caution">
    <text evidence="1">The sequence shown here is derived from an EMBL/GenBank/DDBJ whole genome shotgun (WGS) entry which is preliminary data.</text>
</comment>
<dbReference type="EMBL" id="BMAW01095083">
    <property type="protein sequence ID" value="GFS68588.1"/>
    <property type="molecule type" value="Genomic_DNA"/>
</dbReference>
<protein>
    <submittedName>
        <fullName evidence="1">Uncharacterized protein</fullName>
    </submittedName>
</protein>
<evidence type="ECO:0000313" key="1">
    <source>
        <dbReference type="EMBL" id="GFS68588.1"/>
    </source>
</evidence>
<gene>
    <name evidence="1" type="ORF">NPIL_479831</name>
</gene>
<keyword evidence="2" id="KW-1185">Reference proteome</keyword>
<name>A0A8X6SZK6_NEPPI</name>
<reference evidence="1" key="1">
    <citation type="submission" date="2020-08" db="EMBL/GenBank/DDBJ databases">
        <title>Multicomponent nature underlies the extraordinary mechanical properties of spider dragline silk.</title>
        <authorList>
            <person name="Kono N."/>
            <person name="Nakamura H."/>
            <person name="Mori M."/>
            <person name="Yoshida Y."/>
            <person name="Ohtoshi R."/>
            <person name="Malay A.D."/>
            <person name="Moran D.A.P."/>
            <person name="Tomita M."/>
            <person name="Numata K."/>
            <person name="Arakawa K."/>
        </authorList>
    </citation>
    <scope>NUCLEOTIDE SEQUENCE</scope>
</reference>
<evidence type="ECO:0000313" key="2">
    <source>
        <dbReference type="Proteomes" id="UP000887013"/>
    </source>
</evidence>
<dbReference type="Proteomes" id="UP000887013">
    <property type="component" value="Unassembled WGS sequence"/>
</dbReference>
<organism evidence="1 2">
    <name type="scientific">Nephila pilipes</name>
    <name type="common">Giant wood spider</name>
    <name type="synonym">Nephila maculata</name>
    <dbReference type="NCBI Taxonomy" id="299642"/>
    <lineage>
        <taxon>Eukaryota</taxon>
        <taxon>Metazoa</taxon>
        <taxon>Ecdysozoa</taxon>
        <taxon>Arthropoda</taxon>
        <taxon>Chelicerata</taxon>
        <taxon>Arachnida</taxon>
        <taxon>Araneae</taxon>
        <taxon>Araneomorphae</taxon>
        <taxon>Entelegynae</taxon>
        <taxon>Araneoidea</taxon>
        <taxon>Nephilidae</taxon>
        <taxon>Nephila</taxon>
    </lineage>
</organism>